<feature type="region of interest" description="Disordered" evidence="7">
    <location>
        <begin position="1"/>
        <end position="21"/>
    </location>
</feature>
<evidence type="ECO:0000313" key="9">
    <source>
        <dbReference type="EMBL" id="KAI8576866.1"/>
    </source>
</evidence>
<feature type="domain" description="BHLH" evidence="8">
    <location>
        <begin position="191"/>
        <end position="245"/>
    </location>
</feature>
<reference evidence="9" key="2">
    <citation type="journal article" date="2022" name="Proc. Natl. Acad. Sci. U.S.A.">
        <title>Diploid-dominant life cycles characterize the early evolution of Fungi.</title>
        <authorList>
            <person name="Amses K.R."/>
            <person name="Simmons D.R."/>
            <person name="Longcore J.E."/>
            <person name="Mondo S.J."/>
            <person name="Seto K."/>
            <person name="Jeronimo G.H."/>
            <person name="Bonds A.E."/>
            <person name="Quandt C.A."/>
            <person name="Davis W.J."/>
            <person name="Chang Y."/>
            <person name="Federici B.A."/>
            <person name="Kuo A."/>
            <person name="LaButti K."/>
            <person name="Pangilinan J."/>
            <person name="Andreopoulos W."/>
            <person name="Tritt A."/>
            <person name="Riley R."/>
            <person name="Hundley H."/>
            <person name="Johnson J."/>
            <person name="Lipzen A."/>
            <person name="Barry K."/>
            <person name="Lang B.F."/>
            <person name="Cuomo C.A."/>
            <person name="Buchler N.E."/>
            <person name="Grigoriev I.V."/>
            <person name="Spatafora J.W."/>
            <person name="Stajich J.E."/>
            <person name="James T.Y."/>
        </authorList>
    </citation>
    <scope>NUCLEOTIDE SEQUENCE</scope>
    <source>
        <strain evidence="9">AG</strain>
    </source>
</reference>
<protein>
    <recommendedName>
        <fullName evidence="8">BHLH domain-containing protein</fullName>
    </recommendedName>
</protein>
<dbReference type="Gene3D" id="4.10.280.10">
    <property type="entry name" value="Helix-loop-helix DNA-binding domain"/>
    <property type="match status" value="1"/>
</dbReference>
<dbReference type="GO" id="GO:0000981">
    <property type="term" value="F:DNA-binding transcription factor activity, RNA polymerase II-specific"/>
    <property type="evidence" value="ECO:0007669"/>
    <property type="project" value="TreeGrafter"/>
</dbReference>
<keyword evidence="3" id="KW-0238">DNA-binding</keyword>
<evidence type="ECO:0000256" key="5">
    <source>
        <dbReference type="ARBA" id="ARBA00023242"/>
    </source>
</evidence>
<comment type="subcellular location">
    <subcellularLocation>
        <location evidence="1">Nucleus</location>
    </subcellularLocation>
</comment>
<proteinExistence type="predicted"/>
<keyword evidence="6" id="KW-0175">Coiled coil</keyword>
<reference evidence="9" key="1">
    <citation type="submission" date="2021-06" db="EMBL/GenBank/DDBJ databases">
        <authorList>
            <consortium name="DOE Joint Genome Institute"/>
            <person name="Mondo S.J."/>
            <person name="Amses K.R."/>
            <person name="Simmons D.R."/>
            <person name="Longcore J.E."/>
            <person name="Seto K."/>
            <person name="Alves G.H."/>
            <person name="Bonds A.E."/>
            <person name="Quandt C.A."/>
            <person name="Davis W.J."/>
            <person name="Chang Y."/>
            <person name="Letcher P.M."/>
            <person name="Powell M.J."/>
            <person name="Kuo A."/>
            <person name="Labutti K."/>
            <person name="Pangilinan J."/>
            <person name="Andreopoulos W."/>
            <person name="Tritt A."/>
            <person name="Riley R."/>
            <person name="Hundley H."/>
            <person name="Johnson J."/>
            <person name="Lipzen A."/>
            <person name="Barry K."/>
            <person name="Berbee M.L."/>
            <person name="Buchler N.E."/>
            <person name="Grigoriev I.V."/>
            <person name="Spatafora J.W."/>
            <person name="Stajich J.E."/>
            <person name="James T.Y."/>
        </authorList>
    </citation>
    <scope>NUCLEOTIDE SEQUENCE</scope>
    <source>
        <strain evidence="9">AG</strain>
    </source>
</reference>
<evidence type="ECO:0000256" key="1">
    <source>
        <dbReference type="ARBA" id="ARBA00004123"/>
    </source>
</evidence>
<dbReference type="GO" id="GO:0046983">
    <property type="term" value="F:protein dimerization activity"/>
    <property type="evidence" value="ECO:0007669"/>
    <property type="project" value="InterPro"/>
</dbReference>
<dbReference type="CDD" id="cd11387">
    <property type="entry name" value="bHLHzip_USF_MITF"/>
    <property type="match status" value="1"/>
</dbReference>
<dbReference type="Pfam" id="PF00010">
    <property type="entry name" value="HLH"/>
    <property type="match status" value="1"/>
</dbReference>
<dbReference type="SUPFAM" id="SSF47459">
    <property type="entry name" value="HLH, helix-loop-helix DNA-binding domain"/>
    <property type="match status" value="1"/>
</dbReference>
<name>A0AAD5E5T2_UMBRA</name>
<evidence type="ECO:0000256" key="4">
    <source>
        <dbReference type="ARBA" id="ARBA00023163"/>
    </source>
</evidence>
<dbReference type="AlphaFoldDB" id="A0AAD5E5T2"/>
<feature type="coiled-coil region" evidence="6">
    <location>
        <begin position="235"/>
        <end position="269"/>
    </location>
</feature>
<dbReference type="InterPro" id="IPR036638">
    <property type="entry name" value="HLH_DNA-bd_sf"/>
</dbReference>
<dbReference type="RefSeq" id="XP_051441870.1">
    <property type="nucleotide sequence ID" value="XM_051593772.1"/>
</dbReference>
<sequence length="272" mass="30970">MALSNKASNGSAANPPRLTHPTKYHLQMQQQRLTRDNSHDLDQQQFVIDPLAFQPHIFFPAQKTSPHLSDMDYTDLPDNLYADSPTSNSLVQDDLLYDDLSTPPMDMKRSFNPHYPMYIQSPPNDKGFAMSAPANIGGFNGDQYSSIHSTTSSSLKYPQTPTIGEEGDGGSYEDDYATQANLQAVMEKRRRRRESHNLVERRRRDNINERIQELGLLLPDTTLDGANKPNKGQILRKSVEQIKLLQNEVNMYQSKVQELESLLERYKITQQS</sequence>
<keyword evidence="5" id="KW-0539">Nucleus</keyword>
<dbReference type="Proteomes" id="UP001206595">
    <property type="component" value="Unassembled WGS sequence"/>
</dbReference>
<evidence type="ECO:0000313" key="10">
    <source>
        <dbReference type="Proteomes" id="UP001206595"/>
    </source>
</evidence>
<evidence type="ECO:0000256" key="6">
    <source>
        <dbReference type="SAM" id="Coils"/>
    </source>
</evidence>
<keyword evidence="2" id="KW-0805">Transcription regulation</keyword>
<dbReference type="GO" id="GO:0005634">
    <property type="term" value="C:nucleus"/>
    <property type="evidence" value="ECO:0007669"/>
    <property type="project" value="UniProtKB-SubCell"/>
</dbReference>
<dbReference type="EMBL" id="MU620948">
    <property type="protein sequence ID" value="KAI8576866.1"/>
    <property type="molecule type" value="Genomic_DNA"/>
</dbReference>
<dbReference type="InterPro" id="IPR011598">
    <property type="entry name" value="bHLH_dom"/>
</dbReference>
<evidence type="ECO:0000256" key="7">
    <source>
        <dbReference type="SAM" id="MobiDB-lite"/>
    </source>
</evidence>
<organism evidence="9 10">
    <name type="scientific">Umbelopsis ramanniana AG</name>
    <dbReference type="NCBI Taxonomy" id="1314678"/>
    <lineage>
        <taxon>Eukaryota</taxon>
        <taxon>Fungi</taxon>
        <taxon>Fungi incertae sedis</taxon>
        <taxon>Mucoromycota</taxon>
        <taxon>Mucoromycotina</taxon>
        <taxon>Umbelopsidomycetes</taxon>
        <taxon>Umbelopsidales</taxon>
        <taxon>Umbelopsidaceae</taxon>
        <taxon>Umbelopsis</taxon>
    </lineage>
</organism>
<evidence type="ECO:0000256" key="3">
    <source>
        <dbReference type="ARBA" id="ARBA00023125"/>
    </source>
</evidence>
<dbReference type="GeneID" id="75919114"/>
<feature type="region of interest" description="Disordered" evidence="7">
    <location>
        <begin position="149"/>
        <end position="174"/>
    </location>
</feature>
<dbReference type="PROSITE" id="PS50888">
    <property type="entry name" value="BHLH"/>
    <property type="match status" value="1"/>
</dbReference>
<dbReference type="PANTHER" id="PTHR45776:SF2">
    <property type="entry name" value="MIP04163P"/>
    <property type="match status" value="1"/>
</dbReference>
<feature type="compositionally biased region" description="Polar residues" evidence="7">
    <location>
        <begin position="1"/>
        <end position="12"/>
    </location>
</feature>
<comment type="caution">
    <text evidence="9">The sequence shown here is derived from an EMBL/GenBank/DDBJ whole genome shotgun (WGS) entry which is preliminary data.</text>
</comment>
<evidence type="ECO:0000259" key="8">
    <source>
        <dbReference type="PROSITE" id="PS50888"/>
    </source>
</evidence>
<dbReference type="GO" id="GO:0000978">
    <property type="term" value="F:RNA polymerase II cis-regulatory region sequence-specific DNA binding"/>
    <property type="evidence" value="ECO:0007669"/>
    <property type="project" value="TreeGrafter"/>
</dbReference>
<keyword evidence="4" id="KW-0804">Transcription</keyword>
<dbReference type="PANTHER" id="PTHR45776">
    <property type="entry name" value="MIP04163P"/>
    <property type="match status" value="1"/>
</dbReference>
<accession>A0AAD5E5T2</accession>
<dbReference type="SMART" id="SM00353">
    <property type="entry name" value="HLH"/>
    <property type="match status" value="1"/>
</dbReference>
<feature type="compositionally biased region" description="Acidic residues" evidence="7">
    <location>
        <begin position="165"/>
        <end position="174"/>
    </location>
</feature>
<gene>
    <name evidence="9" type="ORF">K450DRAFT_302373</name>
</gene>
<keyword evidence="10" id="KW-1185">Reference proteome</keyword>
<evidence type="ECO:0000256" key="2">
    <source>
        <dbReference type="ARBA" id="ARBA00023015"/>
    </source>
</evidence>